<feature type="non-terminal residue" evidence="2">
    <location>
        <position position="1"/>
    </location>
</feature>
<comment type="caution">
    <text evidence="2">The sequence shown here is derived from an EMBL/GenBank/DDBJ whole genome shotgun (WGS) entry which is preliminary data.</text>
</comment>
<feature type="region of interest" description="Disordered" evidence="1">
    <location>
        <begin position="1"/>
        <end position="27"/>
    </location>
</feature>
<organism evidence="2 3">
    <name type="scientific">Macrolepiota fuliginosa MF-IS2</name>
    <dbReference type="NCBI Taxonomy" id="1400762"/>
    <lineage>
        <taxon>Eukaryota</taxon>
        <taxon>Fungi</taxon>
        <taxon>Dikarya</taxon>
        <taxon>Basidiomycota</taxon>
        <taxon>Agaricomycotina</taxon>
        <taxon>Agaricomycetes</taxon>
        <taxon>Agaricomycetidae</taxon>
        <taxon>Agaricales</taxon>
        <taxon>Agaricineae</taxon>
        <taxon>Agaricaceae</taxon>
        <taxon>Macrolepiota</taxon>
    </lineage>
</organism>
<sequence length="57" mass="6486">AVLKELKQYGVPEAETNSSARHPPPRCHLETRKTLRRRIATWLGDGSRDSTMLWIVG</sequence>
<protein>
    <submittedName>
        <fullName evidence="2">Uncharacterized protein</fullName>
    </submittedName>
</protein>
<accession>A0A9P5WY37</accession>
<feature type="non-terminal residue" evidence="2">
    <location>
        <position position="57"/>
    </location>
</feature>
<evidence type="ECO:0000313" key="3">
    <source>
        <dbReference type="Proteomes" id="UP000807342"/>
    </source>
</evidence>
<reference evidence="2" key="1">
    <citation type="submission" date="2020-11" db="EMBL/GenBank/DDBJ databases">
        <authorList>
            <consortium name="DOE Joint Genome Institute"/>
            <person name="Ahrendt S."/>
            <person name="Riley R."/>
            <person name="Andreopoulos W."/>
            <person name="Labutti K."/>
            <person name="Pangilinan J."/>
            <person name="Ruiz-Duenas F.J."/>
            <person name="Barrasa J.M."/>
            <person name="Sanchez-Garcia M."/>
            <person name="Camarero S."/>
            <person name="Miyauchi S."/>
            <person name="Serrano A."/>
            <person name="Linde D."/>
            <person name="Babiker R."/>
            <person name="Drula E."/>
            <person name="Ayuso-Fernandez I."/>
            <person name="Pacheco R."/>
            <person name="Padilla G."/>
            <person name="Ferreira P."/>
            <person name="Barriuso J."/>
            <person name="Kellner H."/>
            <person name="Castanera R."/>
            <person name="Alfaro M."/>
            <person name="Ramirez L."/>
            <person name="Pisabarro A.G."/>
            <person name="Kuo A."/>
            <person name="Tritt A."/>
            <person name="Lipzen A."/>
            <person name="He G."/>
            <person name="Yan M."/>
            <person name="Ng V."/>
            <person name="Cullen D."/>
            <person name="Martin F."/>
            <person name="Rosso M.-N."/>
            <person name="Henrissat B."/>
            <person name="Hibbett D."/>
            <person name="Martinez A.T."/>
            <person name="Grigoriev I.V."/>
        </authorList>
    </citation>
    <scope>NUCLEOTIDE SEQUENCE</scope>
    <source>
        <strain evidence="2">MF-IS2</strain>
    </source>
</reference>
<keyword evidence="3" id="KW-1185">Reference proteome</keyword>
<dbReference type="AlphaFoldDB" id="A0A9P5WY37"/>
<proteinExistence type="predicted"/>
<evidence type="ECO:0000256" key="1">
    <source>
        <dbReference type="SAM" id="MobiDB-lite"/>
    </source>
</evidence>
<evidence type="ECO:0000313" key="2">
    <source>
        <dbReference type="EMBL" id="KAF9440006.1"/>
    </source>
</evidence>
<gene>
    <name evidence="2" type="ORF">P691DRAFT_619890</name>
</gene>
<dbReference type="EMBL" id="MU153015">
    <property type="protein sequence ID" value="KAF9440006.1"/>
    <property type="molecule type" value="Genomic_DNA"/>
</dbReference>
<dbReference type="Proteomes" id="UP000807342">
    <property type="component" value="Unassembled WGS sequence"/>
</dbReference>
<name>A0A9P5WY37_9AGAR</name>